<evidence type="ECO:0000256" key="7">
    <source>
        <dbReference type="ARBA" id="ARBA00023180"/>
    </source>
</evidence>
<dbReference type="SUPFAM" id="SSF49854">
    <property type="entry name" value="Spermadhesin, CUB domain"/>
    <property type="match status" value="1"/>
</dbReference>
<evidence type="ECO:0000259" key="12">
    <source>
        <dbReference type="PROSITE" id="PS01180"/>
    </source>
</evidence>
<dbReference type="SUPFAM" id="SSF55486">
    <property type="entry name" value="Metalloproteases ('zincins'), catalytic domain"/>
    <property type="match status" value="1"/>
</dbReference>
<sequence length="841" mass="93721">MTRREWLRPAILLLLSMACLLATAGPSPRFLKLGALDVHDELTVEERLRVMWIMQQLQRASLTRSGRKRNCDGSIMSGALQRLKYTSHVNKTFFLGHVKACLMMLDGDNHRLRFTVGLGPWSSMHAGAESDEMAPQDETSDEERSVSRQQSVSQSPVQPGHHSSSTPTRSPSPPAHGTATPTQSVQIASGSFWQHSESLVSRRFPHEHQSVNEDREGSPQIQQATTRHDMDVKQQTRSNNRSNVASFPELSWTDGVAGDVVVETQAGLLFEGDIMLSPEEAEQVLHRSRRLRKRKVAYSKDKRWTLPIPYMFDQTPQYKLNESEMARVRAVMTHLEELTCITLREVNATHGTCWSYVGKERAFHFQEVSTGEGCFEFGTLLHELGHAIGFWHEHSRPDRNAFIRVHKEHVRPGEEYNFDEESWGKLDNMDVPYDVSSIMHYGSTYFSKNGQVTIQALDTRLQRVVGQRLEMSFYDVKLANKAYCSDVCKKSPVEGTCLHEGYPDPKNCNRCRCPPGLAGTQCQQVAPYQGPVACGGPLYVEQGQRYSISSPSHSLNVYPANVACNWLIQTQVGFQVKLTVNQQDFMTHPDCTSEPTDICVDYLEVKYNVSFGYTGARYCCGLPPAVPLRSGSNAMLVLFRTRQAGSGGFRADIEAEPCGGCHPGAAHQPPCRKNVRSQCVKKWNTTEYVSCSTFFRGTGADCDKTKTESRLGICNDEVDFCCDGFQVIAGLCKASNGSKPASKTKPPTAGTSQQNASSDIGQDADSGWSAWLPWQPCSRSCGGCGVQTRTRVCDNPLRCGGRSSEQESRACNTFPCPELLVYMCAKTRVKDYYCGWGTKCY</sequence>
<dbReference type="InterPro" id="IPR000742">
    <property type="entry name" value="EGF"/>
</dbReference>
<keyword evidence="15" id="KW-1185">Reference proteome</keyword>
<dbReference type="GO" id="GO:0004222">
    <property type="term" value="F:metalloendopeptidase activity"/>
    <property type="evidence" value="ECO:0007669"/>
    <property type="project" value="UniProtKB-UniRule"/>
</dbReference>
<evidence type="ECO:0000256" key="1">
    <source>
        <dbReference type="ARBA" id="ARBA00022670"/>
    </source>
</evidence>
<dbReference type="InterPro" id="IPR000884">
    <property type="entry name" value="TSP1_rpt"/>
</dbReference>
<dbReference type="Pfam" id="PF00431">
    <property type="entry name" value="CUB"/>
    <property type="match status" value="1"/>
</dbReference>
<feature type="region of interest" description="Disordered" evidence="11">
    <location>
        <begin position="125"/>
        <end position="183"/>
    </location>
</feature>
<evidence type="ECO:0000256" key="3">
    <source>
        <dbReference type="ARBA" id="ARBA00022801"/>
    </source>
</evidence>
<comment type="cofactor">
    <cofactor evidence="9 10">
        <name>Zn(2+)</name>
        <dbReference type="ChEBI" id="CHEBI:29105"/>
    </cofactor>
    <text evidence="9 10">Binds 1 zinc ion per subunit.</text>
</comment>
<dbReference type="PROSITE" id="PS00022">
    <property type="entry name" value="EGF_1"/>
    <property type="match status" value="1"/>
</dbReference>
<dbReference type="InterPro" id="IPR034035">
    <property type="entry name" value="Astacin-like_dom"/>
</dbReference>
<evidence type="ECO:0000256" key="4">
    <source>
        <dbReference type="ARBA" id="ARBA00022833"/>
    </source>
</evidence>
<feature type="domain" description="Peptidase M12A" evidence="13">
    <location>
        <begin position="294"/>
        <end position="485"/>
    </location>
</feature>
<dbReference type="SUPFAM" id="SSF82895">
    <property type="entry name" value="TSP-1 type 1 repeat"/>
    <property type="match status" value="1"/>
</dbReference>
<organism evidence="14 15">
    <name type="scientific">Batillaria attramentaria</name>
    <dbReference type="NCBI Taxonomy" id="370345"/>
    <lineage>
        <taxon>Eukaryota</taxon>
        <taxon>Metazoa</taxon>
        <taxon>Spiralia</taxon>
        <taxon>Lophotrochozoa</taxon>
        <taxon>Mollusca</taxon>
        <taxon>Gastropoda</taxon>
        <taxon>Caenogastropoda</taxon>
        <taxon>Sorbeoconcha</taxon>
        <taxon>Cerithioidea</taxon>
        <taxon>Batillariidae</taxon>
        <taxon>Batillaria</taxon>
    </lineage>
</organism>
<dbReference type="InterPro" id="IPR001506">
    <property type="entry name" value="Peptidase_M12A"/>
</dbReference>
<feature type="binding site" evidence="9">
    <location>
        <position position="392"/>
    </location>
    <ligand>
        <name>Zn(2+)</name>
        <dbReference type="ChEBI" id="CHEBI:29105"/>
        <note>catalytic</note>
    </ligand>
</feature>
<evidence type="ECO:0000256" key="2">
    <source>
        <dbReference type="ARBA" id="ARBA00022723"/>
    </source>
</evidence>
<evidence type="ECO:0000256" key="9">
    <source>
        <dbReference type="PROSITE-ProRule" id="PRU01211"/>
    </source>
</evidence>
<dbReference type="SMART" id="SM00209">
    <property type="entry name" value="TSP1"/>
    <property type="match status" value="1"/>
</dbReference>
<comment type="caution">
    <text evidence="8">Lacks conserved residue(s) required for the propagation of feature annotation.</text>
</comment>
<dbReference type="SMART" id="SM00042">
    <property type="entry name" value="CUB"/>
    <property type="match status" value="1"/>
</dbReference>
<feature type="chain" id="PRO_5044526732" description="Metalloendopeptidase" evidence="10">
    <location>
        <begin position="25"/>
        <end position="841"/>
    </location>
</feature>
<feature type="region of interest" description="Disordered" evidence="11">
    <location>
        <begin position="736"/>
        <end position="765"/>
    </location>
</feature>
<dbReference type="CDD" id="cd04280">
    <property type="entry name" value="ZnMc_astacin_like"/>
    <property type="match status" value="1"/>
</dbReference>
<feature type="domain" description="CUB" evidence="12">
    <location>
        <begin position="534"/>
        <end position="656"/>
    </location>
</feature>
<keyword evidence="10" id="KW-0732">Signal</keyword>
<dbReference type="Pfam" id="PF00090">
    <property type="entry name" value="TSP_1"/>
    <property type="match status" value="1"/>
</dbReference>
<dbReference type="PROSITE" id="PS51864">
    <property type="entry name" value="ASTACIN"/>
    <property type="match status" value="1"/>
</dbReference>
<keyword evidence="4 9" id="KW-0862">Zinc</keyword>
<feature type="binding site" evidence="9">
    <location>
        <position position="382"/>
    </location>
    <ligand>
        <name>Zn(2+)</name>
        <dbReference type="ChEBI" id="CHEBI:29105"/>
        <note>catalytic</note>
    </ligand>
</feature>
<dbReference type="InterPro" id="IPR035914">
    <property type="entry name" value="Sperma_CUB_dom_sf"/>
</dbReference>
<feature type="signal peptide" evidence="10">
    <location>
        <begin position="1"/>
        <end position="24"/>
    </location>
</feature>
<dbReference type="PANTHER" id="PTHR10127:SF780">
    <property type="entry name" value="METALLOENDOPEPTIDASE"/>
    <property type="match status" value="1"/>
</dbReference>
<evidence type="ECO:0000256" key="10">
    <source>
        <dbReference type="RuleBase" id="RU361183"/>
    </source>
</evidence>
<keyword evidence="2 9" id="KW-0479">Metal-binding</keyword>
<evidence type="ECO:0000256" key="6">
    <source>
        <dbReference type="ARBA" id="ARBA00023157"/>
    </source>
</evidence>
<dbReference type="EMBL" id="JACVVK020000191">
    <property type="protein sequence ID" value="KAK7485667.1"/>
    <property type="molecule type" value="Genomic_DNA"/>
</dbReference>
<dbReference type="EC" id="3.4.24.-" evidence="10"/>
<dbReference type="AlphaFoldDB" id="A0ABD0KF34"/>
<evidence type="ECO:0000256" key="5">
    <source>
        <dbReference type="ARBA" id="ARBA00023049"/>
    </source>
</evidence>
<dbReference type="PROSITE" id="PS01180">
    <property type="entry name" value="CUB"/>
    <property type="match status" value="1"/>
</dbReference>
<dbReference type="Gene3D" id="2.20.100.10">
    <property type="entry name" value="Thrombospondin type-1 (TSP1) repeat"/>
    <property type="match status" value="1"/>
</dbReference>
<feature type="active site" evidence="9">
    <location>
        <position position="383"/>
    </location>
</feature>
<keyword evidence="7" id="KW-0325">Glycoprotein</keyword>
<feature type="compositionally biased region" description="Acidic residues" evidence="11">
    <location>
        <begin position="129"/>
        <end position="141"/>
    </location>
</feature>
<evidence type="ECO:0000256" key="11">
    <source>
        <dbReference type="SAM" id="MobiDB-lite"/>
    </source>
</evidence>
<reference evidence="14 15" key="1">
    <citation type="journal article" date="2023" name="Sci. Data">
        <title>Genome assembly of the Korean intertidal mud-creeper Batillaria attramentaria.</title>
        <authorList>
            <person name="Patra A.K."/>
            <person name="Ho P.T."/>
            <person name="Jun S."/>
            <person name="Lee S.J."/>
            <person name="Kim Y."/>
            <person name="Won Y.J."/>
        </authorList>
    </citation>
    <scope>NUCLEOTIDE SEQUENCE [LARGE SCALE GENOMIC DNA]</scope>
    <source>
        <strain evidence="14">Wonlab-2016</strain>
    </source>
</reference>
<dbReference type="Gene3D" id="2.60.120.290">
    <property type="entry name" value="Spermadhesin, CUB domain"/>
    <property type="match status" value="1"/>
</dbReference>
<dbReference type="PROSITE" id="PS50092">
    <property type="entry name" value="TSP1"/>
    <property type="match status" value="1"/>
</dbReference>
<dbReference type="SMART" id="SM00235">
    <property type="entry name" value="ZnMc"/>
    <property type="match status" value="1"/>
</dbReference>
<dbReference type="InterPro" id="IPR036383">
    <property type="entry name" value="TSP1_rpt_sf"/>
</dbReference>
<dbReference type="PANTHER" id="PTHR10127">
    <property type="entry name" value="DISCOIDIN, CUB, EGF, LAMININ , AND ZINC METALLOPROTEASE DOMAIN CONTAINING"/>
    <property type="match status" value="1"/>
</dbReference>
<keyword evidence="1 9" id="KW-0645">Protease</keyword>
<name>A0ABD0KF34_9CAEN</name>
<comment type="caution">
    <text evidence="14">The sequence shown here is derived from an EMBL/GenBank/DDBJ whole genome shotgun (WGS) entry which is preliminary data.</text>
</comment>
<dbReference type="PROSITE" id="PS51257">
    <property type="entry name" value="PROKAR_LIPOPROTEIN"/>
    <property type="match status" value="1"/>
</dbReference>
<feature type="region of interest" description="Disordered" evidence="11">
    <location>
        <begin position="199"/>
        <end position="245"/>
    </location>
</feature>
<feature type="non-terminal residue" evidence="14">
    <location>
        <position position="841"/>
    </location>
</feature>
<dbReference type="InterPro" id="IPR000859">
    <property type="entry name" value="CUB_dom"/>
</dbReference>
<gene>
    <name evidence="14" type="ORF">BaRGS_00023116</name>
</gene>
<dbReference type="Gene3D" id="3.40.390.10">
    <property type="entry name" value="Collagenase (Catalytic Domain)"/>
    <property type="match status" value="1"/>
</dbReference>
<dbReference type="InterPro" id="IPR006026">
    <property type="entry name" value="Peptidase_Metallo"/>
</dbReference>
<keyword evidence="6" id="KW-1015">Disulfide bond</keyword>
<dbReference type="CDD" id="cd00041">
    <property type="entry name" value="CUB"/>
    <property type="match status" value="1"/>
</dbReference>
<dbReference type="PRINTS" id="PR00480">
    <property type="entry name" value="ASTACIN"/>
</dbReference>
<protein>
    <recommendedName>
        <fullName evidence="10">Metalloendopeptidase</fullName>
        <ecNumber evidence="10">3.4.24.-</ecNumber>
    </recommendedName>
</protein>
<evidence type="ECO:0000256" key="8">
    <source>
        <dbReference type="PROSITE-ProRule" id="PRU00059"/>
    </source>
</evidence>
<feature type="compositionally biased region" description="Low complexity" evidence="11">
    <location>
        <begin position="147"/>
        <end position="169"/>
    </location>
</feature>
<keyword evidence="3 9" id="KW-0378">Hydrolase</keyword>
<feature type="compositionally biased region" description="Polar residues" evidence="11">
    <location>
        <begin position="749"/>
        <end position="760"/>
    </location>
</feature>
<accession>A0ABD0KF34</accession>
<feature type="compositionally biased region" description="Basic and acidic residues" evidence="11">
    <location>
        <begin position="204"/>
        <end position="217"/>
    </location>
</feature>
<dbReference type="Proteomes" id="UP001519460">
    <property type="component" value="Unassembled WGS sequence"/>
</dbReference>
<dbReference type="Pfam" id="PF01400">
    <property type="entry name" value="Astacin"/>
    <property type="match status" value="1"/>
</dbReference>
<proteinExistence type="predicted"/>
<dbReference type="GO" id="GO:0006508">
    <property type="term" value="P:proteolysis"/>
    <property type="evidence" value="ECO:0007669"/>
    <property type="project" value="UniProtKB-KW"/>
</dbReference>
<feature type="compositionally biased region" description="Polar residues" evidence="11">
    <location>
        <begin position="235"/>
        <end position="245"/>
    </location>
</feature>
<dbReference type="InterPro" id="IPR024079">
    <property type="entry name" value="MetalloPept_cat_dom_sf"/>
</dbReference>
<keyword evidence="5 9" id="KW-0482">Metalloprotease</keyword>
<feature type="binding site" evidence="9">
    <location>
        <position position="386"/>
    </location>
    <ligand>
        <name>Zn(2+)</name>
        <dbReference type="ChEBI" id="CHEBI:29105"/>
        <note>catalytic</note>
    </ligand>
</feature>
<evidence type="ECO:0000259" key="13">
    <source>
        <dbReference type="PROSITE" id="PS51864"/>
    </source>
</evidence>
<evidence type="ECO:0000313" key="15">
    <source>
        <dbReference type="Proteomes" id="UP001519460"/>
    </source>
</evidence>
<evidence type="ECO:0000313" key="14">
    <source>
        <dbReference type="EMBL" id="KAK7485667.1"/>
    </source>
</evidence>
<dbReference type="GO" id="GO:0008270">
    <property type="term" value="F:zinc ion binding"/>
    <property type="evidence" value="ECO:0007669"/>
    <property type="project" value="UniProtKB-UniRule"/>
</dbReference>